<dbReference type="Proteomes" id="UP001148313">
    <property type="component" value="Unassembled WGS sequence"/>
</dbReference>
<name>A0ABT4VLD5_9HYPH</name>
<dbReference type="SMART" id="SM00382">
    <property type="entry name" value="AAA"/>
    <property type="match status" value="1"/>
</dbReference>
<keyword evidence="10" id="KW-1185">Reference proteome</keyword>
<evidence type="ECO:0000256" key="6">
    <source>
        <dbReference type="ARBA" id="ARBA00022967"/>
    </source>
</evidence>
<dbReference type="InterPro" id="IPR017871">
    <property type="entry name" value="ABC_transporter-like_CS"/>
</dbReference>
<evidence type="ECO:0000313" key="9">
    <source>
        <dbReference type="EMBL" id="MDA4845532.1"/>
    </source>
</evidence>
<evidence type="ECO:0000313" key="10">
    <source>
        <dbReference type="Proteomes" id="UP001148313"/>
    </source>
</evidence>
<dbReference type="PANTHER" id="PTHR43499:SF1">
    <property type="entry name" value="ABC TRANSPORTER I FAMILY MEMBER 1"/>
    <property type="match status" value="1"/>
</dbReference>
<protein>
    <submittedName>
        <fullName evidence="9">Heme ABC exporter ATP-binding protein CcmA</fullName>
    </submittedName>
</protein>
<dbReference type="EMBL" id="JAPJZH010000004">
    <property type="protein sequence ID" value="MDA4845532.1"/>
    <property type="molecule type" value="Genomic_DNA"/>
</dbReference>
<dbReference type="Pfam" id="PF00005">
    <property type="entry name" value="ABC_tran"/>
    <property type="match status" value="1"/>
</dbReference>
<dbReference type="InterPro" id="IPR003439">
    <property type="entry name" value="ABC_transporter-like_ATP-bd"/>
</dbReference>
<evidence type="ECO:0000256" key="1">
    <source>
        <dbReference type="ARBA" id="ARBA00005417"/>
    </source>
</evidence>
<keyword evidence="3" id="KW-0547">Nucleotide-binding</keyword>
<dbReference type="PANTHER" id="PTHR43499">
    <property type="entry name" value="ABC TRANSPORTER I FAMILY MEMBER 1"/>
    <property type="match status" value="1"/>
</dbReference>
<keyword evidence="7" id="KW-0472">Membrane</keyword>
<dbReference type="GO" id="GO:0005524">
    <property type="term" value="F:ATP binding"/>
    <property type="evidence" value="ECO:0007669"/>
    <property type="project" value="UniProtKB-KW"/>
</dbReference>
<accession>A0ABT4VLD5</accession>
<dbReference type="SUPFAM" id="SSF52540">
    <property type="entry name" value="P-loop containing nucleoside triphosphate hydrolases"/>
    <property type="match status" value="1"/>
</dbReference>
<keyword evidence="4" id="KW-0201">Cytochrome c-type biogenesis</keyword>
<keyword evidence="5 9" id="KW-0067">ATP-binding</keyword>
<evidence type="ECO:0000256" key="5">
    <source>
        <dbReference type="ARBA" id="ARBA00022840"/>
    </source>
</evidence>
<evidence type="ECO:0000256" key="4">
    <source>
        <dbReference type="ARBA" id="ARBA00022748"/>
    </source>
</evidence>
<evidence type="ECO:0000256" key="3">
    <source>
        <dbReference type="ARBA" id="ARBA00022741"/>
    </source>
</evidence>
<keyword evidence="6" id="KW-1278">Translocase</keyword>
<organism evidence="9 10">
    <name type="scientific">Hoeflea poritis</name>
    <dbReference type="NCBI Taxonomy" id="2993659"/>
    <lineage>
        <taxon>Bacteria</taxon>
        <taxon>Pseudomonadati</taxon>
        <taxon>Pseudomonadota</taxon>
        <taxon>Alphaproteobacteria</taxon>
        <taxon>Hyphomicrobiales</taxon>
        <taxon>Rhizobiaceae</taxon>
        <taxon>Hoeflea</taxon>
    </lineage>
</organism>
<dbReference type="InterPro" id="IPR027417">
    <property type="entry name" value="P-loop_NTPase"/>
</dbReference>
<dbReference type="InterPro" id="IPR003593">
    <property type="entry name" value="AAA+_ATPase"/>
</dbReference>
<dbReference type="NCBIfam" id="TIGR01189">
    <property type="entry name" value="ccmA"/>
    <property type="match status" value="1"/>
</dbReference>
<comment type="caution">
    <text evidence="9">The sequence shown here is derived from an EMBL/GenBank/DDBJ whole genome shotgun (WGS) entry which is preliminary data.</text>
</comment>
<gene>
    <name evidence="9" type="primary">ccmA</name>
    <name evidence="9" type="ORF">OOZ53_09250</name>
</gene>
<dbReference type="PROSITE" id="PS00211">
    <property type="entry name" value="ABC_TRANSPORTER_1"/>
    <property type="match status" value="1"/>
</dbReference>
<comment type="similarity">
    <text evidence="1">Belongs to the ABC transporter superfamily.</text>
</comment>
<dbReference type="InterPro" id="IPR005895">
    <property type="entry name" value="ABC_transptr_haem_export_CcmA"/>
</dbReference>
<dbReference type="Gene3D" id="3.40.50.300">
    <property type="entry name" value="P-loop containing nucleotide triphosphate hydrolases"/>
    <property type="match status" value="1"/>
</dbReference>
<sequence length="223" mass="23905">MRLVADNLCVARSGQIFFSGISFSLGAGEALVVSGPNGVGKSTLLRVLAGLLPDAEGSVCLEGADYETVAEGAHYLGHRNGMKRELTVRENLEFWRDFMASGEDGHRKRRASVLEAIKAVGLDGIDYLPFGYLSAGQQRRIAMARLLVSHRPLWILDEPTSALDVRSQEMFAGLVADHLGKGGLAVVATHHALRLKNVRSLVLQPDAEASLDAGDPFAVEASV</sequence>
<keyword evidence="2" id="KW-0813">Transport</keyword>
<evidence type="ECO:0000256" key="2">
    <source>
        <dbReference type="ARBA" id="ARBA00022448"/>
    </source>
</evidence>
<dbReference type="PROSITE" id="PS50893">
    <property type="entry name" value="ABC_TRANSPORTER_2"/>
    <property type="match status" value="1"/>
</dbReference>
<dbReference type="RefSeq" id="WP_271089160.1">
    <property type="nucleotide sequence ID" value="NZ_JAPJZH010000004.1"/>
</dbReference>
<reference evidence="9" key="1">
    <citation type="submission" date="2022-11" db="EMBL/GenBank/DDBJ databases">
        <title>Hoeflea poritis sp. nov., isolated from scleractinian coral Porites lutea.</title>
        <authorList>
            <person name="Zhang G."/>
            <person name="Wei Q."/>
            <person name="Cai L."/>
        </authorList>
    </citation>
    <scope>NUCLEOTIDE SEQUENCE</scope>
    <source>
        <strain evidence="9">E7-10</strain>
    </source>
</reference>
<proteinExistence type="inferred from homology"/>
<evidence type="ECO:0000256" key="7">
    <source>
        <dbReference type="ARBA" id="ARBA00023136"/>
    </source>
</evidence>
<evidence type="ECO:0000259" key="8">
    <source>
        <dbReference type="PROSITE" id="PS50893"/>
    </source>
</evidence>
<feature type="domain" description="ABC transporter" evidence="8">
    <location>
        <begin position="3"/>
        <end position="222"/>
    </location>
</feature>